<keyword evidence="2" id="KW-0004">4Fe-4S</keyword>
<keyword evidence="6" id="KW-0411">Iron-sulfur</keyword>
<evidence type="ECO:0000256" key="2">
    <source>
        <dbReference type="ARBA" id="ARBA00022485"/>
    </source>
</evidence>
<evidence type="ECO:0000313" key="9">
    <source>
        <dbReference type="Proteomes" id="UP000260773"/>
    </source>
</evidence>
<keyword evidence="4" id="KW-0479">Metal-binding</keyword>
<evidence type="ECO:0000256" key="6">
    <source>
        <dbReference type="ARBA" id="ARBA00023014"/>
    </source>
</evidence>
<reference evidence="8 9" key="1">
    <citation type="submission" date="2018-08" db="EMBL/GenBank/DDBJ databases">
        <title>A genome reference for cultivated species of the human gut microbiota.</title>
        <authorList>
            <person name="Zou Y."/>
            <person name="Xue W."/>
            <person name="Luo G."/>
        </authorList>
    </citation>
    <scope>NUCLEOTIDE SEQUENCE [LARGE SCALE GENOMIC DNA]</scope>
    <source>
        <strain evidence="8 9">AF45-17</strain>
    </source>
</reference>
<dbReference type="Gene3D" id="3.20.20.70">
    <property type="entry name" value="Aldolase class I"/>
    <property type="match status" value="1"/>
</dbReference>
<keyword evidence="5" id="KW-0408">Iron</keyword>
<dbReference type="AlphaFoldDB" id="A0A3E2TBW3"/>
<evidence type="ECO:0000256" key="4">
    <source>
        <dbReference type="ARBA" id="ARBA00022723"/>
    </source>
</evidence>
<dbReference type="EMBL" id="QVEP01000084">
    <property type="protein sequence ID" value="RGB72200.1"/>
    <property type="molecule type" value="Genomic_DNA"/>
</dbReference>
<organism evidence="8 9">
    <name type="scientific">Coprococcus catus</name>
    <dbReference type="NCBI Taxonomy" id="116085"/>
    <lineage>
        <taxon>Bacteria</taxon>
        <taxon>Bacillati</taxon>
        <taxon>Bacillota</taxon>
        <taxon>Clostridia</taxon>
        <taxon>Lachnospirales</taxon>
        <taxon>Lachnospiraceae</taxon>
        <taxon>Coprococcus</taxon>
    </lineage>
</organism>
<gene>
    <name evidence="8" type="ORF">DW070_16885</name>
</gene>
<evidence type="ECO:0000256" key="3">
    <source>
        <dbReference type="ARBA" id="ARBA00022691"/>
    </source>
</evidence>
<keyword evidence="3" id="KW-0949">S-adenosyl-L-methionine</keyword>
<feature type="domain" description="Radical SAM core" evidence="7">
    <location>
        <begin position="1"/>
        <end position="214"/>
    </location>
</feature>
<evidence type="ECO:0000256" key="1">
    <source>
        <dbReference type="ARBA" id="ARBA00001966"/>
    </source>
</evidence>
<dbReference type="InterPro" id="IPR058240">
    <property type="entry name" value="rSAM_sf"/>
</dbReference>
<comment type="caution">
    <text evidence="8">The sequence shown here is derived from an EMBL/GenBank/DDBJ whole genome shotgun (WGS) entry which is preliminary data.</text>
</comment>
<dbReference type="PROSITE" id="PS01305">
    <property type="entry name" value="MOAA_NIFB_PQQE"/>
    <property type="match status" value="1"/>
</dbReference>
<evidence type="ECO:0000259" key="7">
    <source>
        <dbReference type="PROSITE" id="PS51918"/>
    </source>
</evidence>
<dbReference type="CDD" id="cd01335">
    <property type="entry name" value="Radical_SAM"/>
    <property type="match status" value="1"/>
</dbReference>
<evidence type="ECO:0000313" key="8">
    <source>
        <dbReference type="EMBL" id="RGB72200.1"/>
    </source>
</evidence>
<dbReference type="PROSITE" id="PS51918">
    <property type="entry name" value="RADICAL_SAM"/>
    <property type="match status" value="1"/>
</dbReference>
<accession>A0A3E2TBW3</accession>
<dbReference type="SFLD" id="SFLDS00029">
    <property type="entry name" value="Radical_SAM"/>
    <property type="match status" value="1"/>
</dbReference>
<protein>
    <submittedName>
        <fullName evidence="8">Radical SAM protein</fullName>
    </submittedName>
</protein>
<dbReference type="SFLD" id="SFLDG01067">
    <property type="entry name" value="SPASM/twitch_domain_containing"/>
    <property type="match status" value="1"/>
</dbReference>
<dbReference type="GO" id="GO:0046872">
    <property type="term" value="F:metal ion binding"/>
    <property type="evidence" value="ECO:0007669"/>
    <property type="project" value="UniProtKB-KW"/>
</dbReference>
<dbReference type="InterPro" id="IPR000385">
    <property type="entry name" value="MoaA_NifB_PqqE_Fe-S-bd_CS"/>
</dbReference>
<dbReference type="SUPFAM" id="SSF102114">
    <property type="entry name" value="Radical SAM enzymes"/>
    <property type="match status" value="1"/>
</dbReference>
<sequence>MVTRACISINNRCNLNCTYCHFHEKKDYIQEDNMDVITILDIITSHIEDNDIDLFKLGFVGNGEPMLDYEKLKQYIVHIGDYLKSGRIAAYTITNGLLVDREKLEFFKEYNVNVGFSVDGISAIHDKYRCGTHERVMANISLYKEVNGKYPSMNCTVGKEIIDNPEETISFFEQFGNRITFSRMIGKQGISLPDFNVFLNKAMERLNVRTGGYDCTMYGGMCGAGMDNIFYANGKIFICGNCIDLPFSMPYDTPLNEVSFDVIDFDRNCCFKEVFTG</sequence>
<dbReference type="PANTHER" id="PTHR43273">
    <property type="entry name" value="ANAEROBIC SULFATASE-MATURATING ENZYME HOMOLOG ASLB-RELATED"/>
    <property type="match status" value="1"/>
</dbReference>
<dbReference type="Pfam" id="PF04055">
    <property type="entry name" value="Radical_SAM"/>
    <property type="match status" value="1"/>
</dbReference>
<dbReference type="InterPro" id="IPR013785">
    <property type="entry name" value="Aldolase_TIM"/>
</dbReference>
<dbReference type="Proteomes" id="UP000260773">
    <property type="component" value="Unassembled WGS sequence"/>
</dbReference>
<evidence type="ECO:0000256" key="5">
    <source>
        <dbReference type="ARBA" id="ARBA00023004"/>
    </source>
</evidence>
<dbReference type="InterPro" id="IPR023867">
    <property type="entry name" value="Sulphatase_maturase_rSAM"/>
</dbReference>
<dbReference type="GO" id="GO:0051539">
    <property type="term" value="F:4 iron, 4 sulfur cluster binding"/>
    <property type="evidence" value="ECO:0007669"/>
    <property type="project" value="UniProtKB-KW"/>
</dbReference>
<dbReference type="InterPro" id="IPR007197">
    <property type="entry name" value="rSAM"/>
</dbReference>
<dbReference type="PANTHER" id="PTHR43273:SF8">
    <property type="entry name" value="RADICAL SAM DOMAIN PROTEIN"/>
    <property type="match status" value="1"/>
</dbReference>
<proteinExistence type="predicted"/>
<name>A0A3E2TBW3_9FIRM</name>
<comment type="cofactor">
    <cofactor evidence="1">
        <name>[4Fe-4S] cluster</name>
        <dbReference type="ChEBI" id="CHEBI:49883"/>
    </cofactor>
</comment>
<dbReference type="GO" id="GO:0016491">
    <property type="term" value="F:oxidoreductase activity"/>
    <property type="evidence" value="ECO:0007669"/>
    <property type="project" value="InterPro"/>
</dbReference>